<dbReference type="PROSITE" id="PS50893">
    <property type="entry name" value="ABC_TRANSPORTER_2"/>
    <property type="match status" value="1"/>
</dbReference>
<feature type="domain" description="ABC transporter" evidence="6">
    <location>
        <begin position="8"/>
        <end position="236"/>
    </location>
</feature>
<dbReference type="PANTHER" id="PTHR43820">
    <property type="entry name" value="HIGH-AFFINITY BRANCHED-CHAIN AMINO ACID TRANSPORT ATP-BINDING PROTEIN LIVF"/>
    <property type="match status" value="1"/>
</dbReference>
<dbReference type="Pfam" id="PF00005">
    <property type="entry name" value="ABC_tran"/>
    <property type="match status" value="1"/>
</dbReference>
<accession>A0A178I5I7</accession>
<dbReference type="GO" id="GO:0015807">
    <property type="term" value="P:L-amino acid transport"/>
    <property type="evidence" value="ECO:0007669"/>
    <property type="project" value="TreeGrafter"/>
</dbReference>
<comment type="similarity">
    <text evidence="1">Belongs to the ABC transporter superfamily.</text>
</comment>
<dbReference type="Proteomes" id="UP000078389">
    <property type="component" value="Unassembled WGS sequence"/>
</dbReference>
<comment type="caution">
    <text evidence="7">The sequence shown here is derived from an EMBL/GenBank/DDBJ whole genome shotgun (WGS) entry which is preliminary data.</text>
</comment>
<dbReference type="InterPro" id="IPR052156">
    <property type="entry name" value="BCAA_Transport_ATP-bd_LivF"/>
</dbReference>
<dbReference type="EMBL" id="LVVY01000062">
    <property type="protein sequence ID" value="OAM79674.1"/>
    <property type="molecule type" value="Genomic_DNA"/>
</dbReference>
<keyword evidence="5" id="KW-0029">Amino-acid transport</keyword>
<reference evidence="7 8" key="1">
    <citation type="submission" date="2016-03" db="EMBL/GenBank/DDBJ databases">
        <title>Genome sequencing of Devosia sp. S37.</title>
        <authorList>
            <person name="Mohd Nor M."/>
        </authorList>
    </citation>
    <scope>NUCLEOTIDE SEQUENCE [LARGE SCALE GENOMIC DNA]</scope>
    <source>
        <strain evidence="7 8">S37</strain>
    </source>
</reference>
<dbReference type="GO" id="GO:0015658">
    <property type="term" value="F:branched-chain amino acid transmembrane transporter activity"/>
    <property type="evidence" value="ECO:0007669"/>
    <property type="project" value="TreeGrafter"/>
</dbReference>
<evidence type="ECO:0000313" key="8">
    <source>
        <dbReference type="Proteomes" id="UP000078389"/>
    </source>
</evidence>
<dbReference type="Gene3D" id="3.40.50.300">
    <property type="entry name" value="P-loop containing nucleotide triphosphate hydrolases"/>
    <property type="match status" value="1"/>
</dbReference>
<dbReference type="CDD" id="cd03224">
    <property type="entry name" value="ABC_TM1139_LivF_branched"/>
    <property type="match status" value="1"/>
</dbReference>
<sequence>MADQPVDLKVESIATYYGLSQILFDVSFSVGPGEVVALVGRNGVGKTTTMRSIAGLTPPRAGKVIWNGRDMKGVPPHQVCRAGIGYVPEDRRIFPDLTVWENLDVVWRPADSKWTEERIFDIFPDLAKLRDRNGGYLSGGQQQMLTIARTLMTDPKLLLLDEPTEGLAPLAVERMVDRIGVLKAEGLAMVLAEQSTDMILALSDRMHVMEKGQIRATLTPEEVRADETLLTRYLML</sequence>
<dbReference type="SUPFAM" id="SSF52540">
    <property type="entry name" value="P-loop containing nucleoside triphosphate hydrolases"/>
    <property type="match status" value="1"/>
</dbReference>
<evidence type="ECO:0000313" key="7">
    <source>
        <dbReference type="EMBL" id="OAM79674.1"/>
    </source>
</evidence>
<gene>
    <name evidence="7" type="ORF">A3840_02940</name>
</gene>
<dbReference type="GO" id="GO:0005524">
    <property type="term" value="F:ATP binding"/>
    <property type="evidence" value="ECO:0007669"/>
    <property type="project" value="UniProtKB-KW"/>
</dbReference>
<dbReference type="GO" id="GO:0016887">
    <property type="term" value="F:ATP hydrolysis activity"/>
    <property type="evidence" value="ECO:0007669"/>
    <property type="project" value="InterPro"/>
</dbReference>
<dbReference type="PROSITE" id="PS00211">
    <property type="entry name" value="ABC_TRANSPORTER_1"/>
    <property type="match status" value="1"/>
</dbReference>
<proteinExistence type="inferred from homology"/>
<keyword evidence="4 7" id="KW-0067">ATP-binding</keyword>
<dbReference type="InterPro" id="IPR003593">
    <property type="entry name" value="AAA+_ATPase"/>
</dbReference>
<keyword evidence="8" id="KW-1185">Reference proteome</keyword>
<dbReference type="InterPro" id="IPR017871">
    <property type="entry name" value="ABC_transporter-like_CS"/>
</dbReference>
<evidence type="ECO:0000256" key="5">
    <source>
        <dbReference type="ARBA" id="ARBA00022970"/>
    </source>
</evidence>
<keyword evidence="2" id="KW-0813">Transport</keyword>
<protein>
    <submittedName>
        <fullName evidence="7">ABC transporter ATP-binding protein</fullName>
    </submittedName>
</protein>
<dbReference type="RefSeq" id="WP_067451603.1">
    <property type="nucleotide sequence ID" value="NZ_LVVY01000062.1"/>
</dbReference>
<evidence type="ECO:0000259" key="6">
    <source>
        <dbReference type="PROSITE" id="PS50893"/>
    </source>
</evidence>
<dbReference type="OrthoDB" id="8445866at2"/>
<dbReference type="PANTHER" id="PTHR43820:SF2">
    <property type="entry name" value="ABC TRANSPORTER ATP-BINDING PROTEIN"/>
    <property type="match status" value="1"/>
</dbReference>
<dbReference type="SMART" id="SM00382">
    <property type="entry name" value="AAA"/>
    <property type="match status" value="1"/>
</dbReference>
<evidence type="ECO:0000256" key="1">
    <source>
        <dbReference type="ARBA" id="ARBA00005417"/>
    </source>
</evidence>
<dbReference type="AlphaFoldDB" id="A0A178I5I7"/>
<name>A0A178I5I7_9HYPH</name>
<keyword evidence="3" id="KW-0547">Nucleotide-binding</keyword>
<evidence type="ECO:0000256" key="4">
    <source>
        <dbReference type="ARBA" id="ARBA00022840"/>
    </source>
</evidence>
<dbReference type="InterPro" id="IPR003439">
    <property type="entry name" value="ABC_transporter-like_ATP-bd"/>
</dbReference>
<dbReference type="InterPro" id="IPR027417">
    <property type="entry name" value="P-loop_NTPase"/>
</dbReference>
<evidence type="ECO:0000256" key="3">
    <source>
        <dbReference type="ARBA" id="ARBA00022741"/>
    </source>
</evidence>
<dbReference type="STRING" id="1770058.A3840_02940"/>
<evidence type="ECO:0000256" key="2">
    <source>
        <dbReference type="ARBA" id="ARBA00022448"/>
    </source>
</evidence>
<organism evidence="7 8">
    <name type="scientific">Devosia elaeis</name>
    <dbReference type="NCBI Taxonomy" id="1770058"/>
    <lineage>
        <taxon>Bacteria</taxon>
        <taxon>Pseudomonadati</taxon>
        <taxon>Pseudomonadota</taxon>
        <taxon>Alphaproteobacteria</taxon>
        <taxon>Hyphomicrobiales</taxon>
        <taxon>Devosiaceae</taxon>
        <taxon>Devosia</taxon>
    </lineage>
</organism>